<organism evidence="1 2">
    <name type="scientific">Fervidicola ferrireducens</name>
    <dbReference type="NCBI Taxonomy" id="520764"/>
    <lineage>
        <taxon>Bacteria</taxon>
        <taxon>Bacillati</taxon>
        <taxon>Bacillota</taxon>
        <taxon>Clostridia</taxon>
        <taxon>Thermosediminibacterales</taxon>
        <taxon>Thermosediminibacteraceae</taxon>
        <taxon>Fervidicola</taxon>
    </lineage>
</organism>
<evidence type="ECO:0000313" key="2">
    <source>
        <dbReference type="Proteomes" id="UP000070427"/>
    </source>
</evidence>
<dbReference type="Gene3D" id="1.20.1260.10">
    <property type="match status" value="1"/>
</dbReference>
<gene>
    <name evidence="1" type="ORF">AN618_20760</name>
</gene>
<dbReference type="InterPro" id="IPR009078">
    <property type="entry name" value="Ferritin-like_SF"/>
</dbReference>
<comment type="caution">
    <text evidence="1">The sequence shown here is derived from an EMBL/GenBank/DDBJ whole genome shotgun (WGS) entry which is preliminary data.</text>
</comment>
<dbReference type="Proteomes" id="UP000070427">
    <property type="component" value="Unassembled WGS sequence"/>
</dbReference>
<dbReference type="InterPro" id="IPR012347">
    <property type="entry name" value="Ferritin-like"/>
</dbReference>
<proteinExistence type="predicted"/>
<sequence>MQLTQKEKLYLQDTLNHERVSVTKCNFYAGQVQDPQIANMLRNLATRGQHHIDTITNLLNQAGIQPPSY</sequence>
<reference evidence="1 2" key="1">
    <citation type="submission" date="2015-12" db="EMBL/GenBank/DDBJ databases">
        <title>Draft genome sequnece of Fervidicola ferrireducens strain Y170.</title>
        <authorList>
            <person name="Patel B.K."/>
        </authorList>
    </citation>
    <scope>NUCLEOTIDE SEQUENCE [LARGE SCALE GENOMIC DNA]</scope>
    <source>
        <strain evidence="1 2">Y170</strain>
    </source>
</reference>
<accession>A0A140L3C9</accession>
<dbReference type="STRING" id="520764.AN618_20760"/>
<dbReference type="SUPFAM" id="SSF47240">
    <property type="entry name" value="Ferritin-like"/>
    <property type="match status" value="1"/>
</dbReference>
<name>A0A140L3C9_9FIRM</name>
<dbReference type="InParanoid" id="A0A140L3C9"/>
<keyword evidence="2" id="KW-1185">Reference proteome</keyword>
<protein>
    <recommendedName>
        <fullName evidence="3">Spore coat protein</fullName>
    </recommendedName>
</protein>
<evidence type="ECO:0000313" key="1">
    <source>
        <dbReference type="EMBL" id="KXG75054.1"/>
    </source>
</evidence>
<evidence type="ECO:0008006" key="3">
    <source>
        <dbReference type="Google" id="ProtNLM"/>
    </source>
</evidence>
<dbReference type="EMBL" id="LOED01000034">
    <property type="protein sequence ID" value="KXG75054.1"/>
    <property type="molecule type" value="Genomic_DNA"/>
</dbReference>
<dbReference type="AlphaFoldDB" id="A0A140L3C9"/>